<dbReference type="Proteomes" id="UP000199695">
    <property type="component" value="Unassembled WGS sequence"/>
</dbReference>
<keyword evidence="3" id="KW-0547">Nucleotide-binding</keyword>
<dbReference type="SUPFAM" id="SSF52540">
    <property type="entry name" value="P-loop containing nucleoside triphosphate hydrolases"/>
    <property type="match status" value="1"/>
</dbReference>
<reference evidence="7 8" key="1">
    <citation type="submission" date="2016-10" db="EMBL/GenBank/DDBJ databases">
        <authorList>
            <person name="de Groot N.N."/>
        </authorList>
    </citation>
    <scope>NUCLEOTIDE SEQUENCE [LARGE SCALE GENOMIC DNA]</scope>
    <source>
        <strain evidence="7 8">DSM 46701</strain>
    </source>
</reference>
<evidence type="ECO:0000313" key="8">
    <source>
        <dbReference type="Proteomes" id="UP000199695"/>
    </source>
</evidence>
<evidence type="ECO:0000256" key="4">
    <source>
        <dbReference type="ARBA" id="ARBA00022840"/>
    </source>
</evidence>
<dbReference type="Gene3D" id="3.40.50.300">
    <property type="entry name" value="P-loop containing nucleotide triphosphate hydrolases"/>
    <property type="match status" value="1"/>
</dbReference>
<dbReference type="EMBL" id="FOCQ01000015">
    <property type="protein sequence ID" value="SEN59448.1"/>
    <property type="molecule type" value="Genomic_DNA"/>
</dbReference>
<dbReference type="STRING" id="1173111.SAMN05444955_11535"/>
<dbReference type="AlphaFoldDB" id="A0A1H8HUU2"/>
<dbReference type="PROSITE" id="PS50893">
    <property type="entry name" value="ABC_TRANSPORTER_2"/>
    <property type="match status" value="1"/>
</dbReference>
<protein>
    <submittedName>
        <fullName evidence="7">ABC-2 type transport system ATP-binding protein</fullName>
    </submittedName>
</protein>
<evidence type="ECO:0000256" key="3">
    <source>
        <dbReference type="ARBA" id="ARBA00022741"/>
    </source>
</evidence>
<evidence type="ECO:0000259" key="6">
    <source>
        <dbReference type="PROSITE" id="PS50893"/>
    </source>
</evidence>
<dbReference type="Pfam" id="PF00005">
    <property type="entry name" value="ABC_tran"/>
    <property type="match status" value="1"/>
</dbReference>
<dbReference type="InterPro" id="IPR050763">
    <property type="entry name" value="ABC_transporter_ATP-binding"/>
</dbReference>
<dbReference type="InterPro" id="IPR003439">
    <property type="entry name" value="ABC_transporter-like_ATP-bd"/>
</dbReference>
<dbReference type="GO" id="GO:0005524">
    <property type="term" value="F:ATP binding"/>
    <property type="evidence" value="ECO:0007669"/>
    <property type="project" value="UniProtKB-KW"/>
</dbReference>
<proteinExistence type="inferred from homology"/>
<dbReference type="RefSeq" id="WP_211663683.1">
    <property type="nucleotide sequence ID" value="NZ_FOCQ01000015.1"/>
</dbReference>
<keyword evidence="2" id="KW-0813">Transport</keyword>
<gene>
    <name evidence="7" type="ORF">SAMN05444955_11535</name>
</gene>
<evidence type="ECO:0000256" key="1">
    <source>
        <dbReference type="ARBA" id="ARBA00005417"/>
    </source>
</evidence>
<accession>A0A1H8HUU2</accession>
<organism evidence="7 8">
    <name type="scientific">Lihuaxuella thermophila</name>
    <dbReference type="NCBI Taxonomy" id="1173111"/>
    <lineage>
        <taxon>Bacteria</taxon>
        <taxon>Bacillati</taxon>
        <taxon>Bacillota</taxon>
        <taxon>Bacilli</taxon>
        <taxon>Bacillales</taxon>
        <taxon>Thermoactinomycetaceae</taxon>
        <taxon>Lihuaxuella</taxon>
    </lineage>
</organism>
<dbReference type="InterPro" id="IPR027417">
    <property type="entry name" value="P-loop_NTPase"/>
</dbReference>
<evidence type="ECO:0000313" key="7">
    <source>
        <dbReference type="EMBL" id="SEN59448.1"/>
    </source>
</evidence>
<keyword evidence="4 7" id="KW-0067">ATP-binding</keyword>
<dbReference type="SMART" id="SM00382">
    <property type="entry name" value="AAA"/>
    <property type="match status" value="1"/>
</dbReference>
<feature type="region of interest" description="Disordered" evidence="5">
    <location>
        <begin position="1"/>
        <end position="22"/>
    </location>
</feature>
<dbReference type="GO" id="GO:0016887">
    <property type="term" value="F:ATP hydrolysis activity"/>
    <property type="evidence" value="ECO:0007669"/>
    <property type="project" value="InterPro"/>
</dbReference>
<feature type="compositionally biased region" description="Basic and acidic residues" evidence="5">
    <location>
        <begin position="1"/>
        <end position="12"/>
    </location>
</feature>
<evidence type="ECO:0000256" key="2">
    <source>
        <dbReference type="ARBA" id="ARBA00022448"/>
    </source>
</evidence>
<comment type="similarity">
    <text evidence="1">Belongs to the ABC transporter superfamily.</text>
</comment>
<evidence type="ECO:0000256" key="5">
    <source>
        <dbReference type="SAM" id="MobiDB-lite"/>
    </source>
</evidence>
<dbReference type="InterPro" id="IPR003593">
    <property type="entry name" value="AAA+_ATPase"/>
</dbReference>
<keyword evidence="8" id="KW-1185">Reference proteome</keyword>
<name>A0A1H8HUU2_9BACL</name>
<feature type="domain" description="ABC transporter" evidence="6">
    <location>
        <begin position="39"/>
        <end position="276"/>
    </location>
</feature>
<sequence length="294" mass="32974">MTTQTIEKDSEQANRPSDLPESPVAISCRQISKTFYEPVKGSRSWKNGFLGRKRPLKAVDQVSFEVFQGEVFGLLGPNGSGKSTLIRLLSTLLLPDSGRLTVFGYDVSKDQHQIRRFINRVSVEASFFKKLSAMENLRYAARIYGLPQEEGREKALSILSRLGIDQEKAHTSLENLSRGMQQKVAIARALMTSPTLVLLDEPTTGLDPKSKRDVQEFVEEVMDTHDATIILTTHDMDEAERLCDRIAIIDHGQIVALDTPQGLKDHVGTNSMEEVFFRLTGKSWEDVLADENHE</sequence>
<dbReference type="PANTHER" id="PTHR42711">
    <property type="entry name" value="ABC TRANSPORTER ATP-BINDING PROTEIN"/>
    <property type="match status" value="1"/>
</dbReference>
<dbReference type="PANTHER" id="PTHR42711:SF5">
    <property type="entry name" value="ABC TRANSPORTER ATP-BINDING PROTEIN NATA"/>
    <property type="match status" value="1"/>
</dbReference>